<name>A0AAD4WIK6_PRUDU</name>
<comment type="caution">
    <text evidence="2">The sequence shown here is derived from an EMBL/GenBank/DDBJ whole genome shotgun (WGS) entry which is preliminary data.</text>
</comment>
<dbReference type="PANTHER" id="PTHR45749:SF36">
    <property type="entry name" value="ZINC FINGER MYM-TYPE PROTEIN 1-LIKE"/>
    <property type="match status" value="1"/>
</dbReference>
<sequence>MSSFCGHDESDTLSNKGNYLELLQFLADHDEKVNAVVLENAPGNLKLIAPTIHKDLVNAYATETIKKTIKDMDGAFFSLLVDESLDVSVKEHMVVVFRYVDKSRDVIERFVGIQHVSNTTSNSLKEAIDTLFSREELSISMLRGQGYDGASNMKALVVMAMGNADIDTFFTSCNSRVNIVGASCKLLPRESTLEGGE</sequence>
<dbReference type="AlphaFoldDB" id="A0AAD4WIK6"/>
<dbReference type="PANTHER" id="PTHR45749">
    <property type="match status" value="1"/>
</dbReference>
<organism evidence="2 3">
    <name type="scientific">Prunus dulcis</name>
    <name type="common">Almond</name>
    <name type="synonym">Amygdalus dulcis</name>
    <dbReference type="NCBI Taxonomy" id="3755"/>
    <lineage>
        <taxon>Eukaryota</taxon>
        <taxon>Viridiplantae</taxon>
        <taxon>Streptophyta</taxon>
        <taxon>Embryophyta</taxon>
        <taxon>Tracheophyta</taxon>
        <taxon>Spermatophyta</taxon>
        <taxon>Magnoliopsida</taxon>
        <taxon>eudicotyledons</taxon>
        <taxon>Gunneridae</taxon>
        <taxon>Pentapetalae</taxon>
        <taxon>rosids</taxon>
        <taxon>fabids</taxon>
        <taxon>Rosales</taxon>
        <taxon>Rosaceae</taxon>
        <taxon>Amygdaloideae</taxon>
        <taxon>Amygdaleae</taxon>
        <taxon>Prunus</taxon>
    </lineage>
</organism>
<dbReference type="Proteomes" id="UP001054821">
    <property type="component" value="Chromosome 2"/>
</dbReference>
<evidence type="ECO:0000313" key="2">
    <source>
        <dbReference type="EMBL" id="KAI5343768.1"/>
    </source>
</evidence>
<dbReference type="InterPro" id="IPR025398">
    <property type="entry name" value="DUF4371"/>
</dbReference>
<evidence type="ECO:0000259" key="1">
    <source>
        <dbReference type="Pfam" id="PF14291"/>
    </source>
</evidence>
<keyword evidence="3" id="KW-1185">Reference proteome</keyword>
<dbReference type="Pfam" id="PF14291">
    <property type="entry name" value="DUF4371"/>
    <property type="match status" value="1"/>
</dbReference>
<gene>
    <name evidence="2" type="ORF">L3X38_011644</name>
</gene>
<evidence type="ECO:0000313" key="3">
    <source>
        <dbReference type="Proteomes" id="UP001054821"/>
    </source>
</evidence>
<proteinExistence type="predicted"/>
<protein>
    <recommendedName>
        <fullName evidence="1">DUF4371 domain-containing protein</fullName>
    </recommendedName>
</protein>
<dbReference type="EMBL" id="JAJFAZ020000002">
    <property type="protein sequence ID" value="KAI5343768.1"/>
    <property type="molecule type" value="Genomic_DNA"/>
</dbReference>
<accession>A0AAD4WIK6</accession>
<feature type="domain" description="DUF4371" evidence="1">
    <location>
        <begin position="4"/>
        <end position="155"/>
    </location>
</feature>
<reference evidence="2 3" key="1">
    <citation type="journal article" date="2022" name="G3 (Bethesda)">
        <title>Whole-genome sequence and methylome profiling of the almond [Prunus dulcis (Mill.) D.A. Webb] cultivar 'Nonpareil'.</title>
        <authorList>
            <person name="D'Amico-Willman K.M."/>
            <person name="Ouma W.Z."/>
            <person name="Meulia T."/>
            <person name="Sideli G.M."/>
            <person name="Gradziel T.M."/>
            <person name="Fresnedo-Ramirez J."/>
        </authorList>
    </citation>
    <scope>NUCLEOTIDE SEQUENCE [LARGE SCALE GENOMIC DNA]</scope>
    <source>
        <strain evidence="2">Clone GOH B32 T37-40</strain>
    </source>
</reference>